<feature type="compositionally biased region" description="Basic residues" evidence="1">
    <location>
        <begin position="537"/>
        <end position="548"/>
    </location>
</feature>
<name>A0A9W6TPT7_9STRA</name>
<keyword evidence="4" id="KW-1185">Reference proteome</keyword>
<gene>
    <name evidence="3" type="ORF">Pfra01_000130300</name>
</gene>
<feature type="compositionally biased region" description="Polar residues" evidence="1">
    <location>
        <begin position="27"/>
        <end position="41"/>
    </location>
</feature>
<organism evidence="3 4">
    <name type="scientific">Phytophthora fragariaefolia</name>
    <dbReference type="NCBI Taxonomy" id="1490495"/>
    <lineage>
        <taxon>Eukaryota</taxon>
        <taxon>Sar</taxon>
        <taxon>Stramenopiles</taxon>
        <taxon>Oomycota</taxon>
        <taxon>Peronosporomycetes</taxon>
        <taxon>Peronosporales</taxon>
        <taxon>Peronosporaceae</taxon>
        <taxon>Phytophthora</taxon>
    </lineage>
</organism>
<feature type="compositionally biased region" description="Basic and acidic residues" evidence="1">
    <location>
        <begin position="55"/>
        <end position="71"/>
    </location>
</feature>
<evidence type="ECO:0000256" key="1">
    <source>
        <dbReference type="SAM" id="MobiDB-lite"/>
    </source>
</evidence>
<evidence type="ECO:0000313" key="4">
    <source>
        <dbReference type="Proteomes" id="UP001165121"/>
    </source>
</evidence>
<feature type="compositionally biased region" description="Basic and acidic residues" evidence="1">
    <location>
        <begin position="107"/>
        <end position="118"/>
    </location>
</feature>
<comment type="caution">
    <text evidence="3">The sequence shown here is derived from an EMBL/GenBank/DDBJ whole genome shotgun (WGS) entry which is preliminary data.</text>
</comment>
<feature type="region of interest" description="Disordered" evidence="1">
    <location>
        <begin position="195"/>
        <end position="299"/>
    </location>
</feature>
<dbReference type="Proteomes" id="UP001165121">
    <property type="component" value="Unassembled WGS sequence"/>
</dbReference>
<dbReference type="PANTHER" id="PTHR33223:SF6">
    <property type="entry name" value="CCHC-TYPE DOMAIN-CONTAINING PROTEIN"/>
    <property type="match status" value="1"/>
</dbReference>
<feature type="region of interest" description="Disordered" evidence="1">
    <location>
        <begin position="1"/>
        <end position="122"/>
    </location>
</feature>
<feature type="compositionally biased region" description="Basic and acidic residues" evidence="1">
    <location>
        <begin position="287"/>
        <end position="298"/>
    </location>
</feature>
<dbReference type="Pfam" id="PF03732">
    <property type="entry name" value="Retrotrans_gag"/>
    <property type="match status" value="1"/>
</dbReference>
<protein>
    <submittedName>
        <fullName evidence="3">Unnamed protein product</fullName>
    </submittedName>
</protein>
<dbReference type="AlphaFoldDB" id="A0A9W6TPT7"/>
<evidence type="ECO:0000259" key="2">
    <source>
        <dbReference type="Pfam" id="PF03732"/>
    </source>
</evidence>
<feature type="region of interest" description="Disordered" evidence="1">
    <location>
        <begin position="509"/>
        <end position="548"/>
    </location>
</feature>
<feature type="domain" description="Retrotransposon gag" evidence="2">
    <location>
        <begin position="356"/>
        <end position="429"/>
    </location>
</feature>
<dbReference type="InterPro" id="IPR005162">
    <property type="entry name" value="Retrotrans_gag_dom"/>
</dbReference>
<sequence>MKMAKGSSVAPATPMKLGRIEMEGGPNPQTGSGGRLSSISERSVGFDESAGGISEAKDKEVNEYEDSKADGYDFGDVLDASDEARVSAGRSGAPRPITRNIAGEFDEVAKPEPERDDSGSDNEVSALWVELSGELAWPVNTMPAVKVAEGTVSLLRAMGLEPQMNPSEAALRDWPPAIADKVLKRWKRKLRLSCGTSDLGLKTPPTVRPKGYADPSQIPLPQTPKKNEHGKESDDEGVFGVKTEGTPTSSGWSRRRFVPRDESSDDDSGEDDYYRKEDAEYDGPSDELARQVREDSKIGRLNSTPRLELATHRPLAQIKAYSGLRNKSENSMQWLRTFVNDMKGTRTPPNEWCMAFDLSLRDGALHWYRQLPRKTKRQWKLLGDALIKYYCSQFRQSAKARYYSAKREGSEHVCDYLNRLNGCARNAGVKFEKGGRESNEHVNRFLELRGDQCLERRLCHLRVKDIHELEDIINDILKSEERGAIEKSLRTSPEDETALTVVMSGVQRPRGTDIDGAVTTDTDADKTVERTTPVRRPISHSRKPLCQR</sequence>
<reference evidence="3" key="1">
    <citation type="submission" date="2023-04" db="EMBL/GenBank/DDBJ databases">
        <title>Phytophthora fragariaefolia NBRC 109709.</title>
        <authorList>
            <person name="Ichikawa N."/>
            <person name="Sato H."/>
            <person name="Tonouchi N."/>
        </authorList>
    </citation>
    <scope>NUCLEOTIDE SEQUENCE</scope>
    <source>
        <strain evidence="3">NBRC 109709</strain>
    </source>
</reference>
<evidence type="ECO:0000313" key="3">
    <source>
        <dbReference type="EMBL" id="GMF17689.1"/>
    </source>
</evidence>
<proteinExistence type="predicted"/>
<dbReference type="PANTHER" id="PTHR33223">
    <property type="entry name" value="CCHC-TYPE DOMAIN-CONTAINING PROTEIN"/>
    <property type="match status" value="1"/>
</dbReference>
<accession>A0A9W6TPT7</accession>
<dbReference type="OrthoDB" id="122654at2759"/>
<dbReference type="EMBL" id="BSXT01000105">
    <property type="protein sequence ID" value="GMF17689.1"/>
    <property type="molecule type" value="Genomic_DNA"/>
</dbReference>